<feature type="region of interest" description="Disordered" evidence="1">
    <location>
        <begin position="281"/>
        <end position="305"/>
    </location>
</feature>
<evidence type="ECO:0000256" key="1">
    <source>
        <dbReference type="SAM" id="MobiDB-lite"/>
    </source>
</evidence>
<comment type="caution">
    <text evidence="2">The sequence shown here is derived from an EMBL/GenBank/DDBJ whole genome shotgun (WGS) entry which is preliminary data.</text>
</comment>
<dbReference type="EMBL" id="BPPX01000048">
    <property type="protein sequence ID" value="GJC90061.1"/>
    <property type="molecule type" value="Genomic_DNA"/>
</dbReference>
<proteinExistence type="predicted"/>
<accession>A0AA37GZ74</accession>
<protein>
    <submittedName>
        <fullName evidence="2">Uncharacterized protein</fullName>
    </submittedName>
</protein>
<dbReference type="Proteomes" id="UP001055172">
    <property type="component" value="Unassembled WGS sequence"/>
</dbReference>
<reference evidence="2 3" key="1">
    <citation type="submission" date="2021-07" db="EMBL/GenBank/DDBJ databases">
        <title>Genome data of Colletotrichum spaethianum.</title>
        <authorList>
            <person name="Utami Y.D."/>
            <person name="Hiruma K."/>
        </authorList>
    </citation>
    <scope>NUCLEOTIDE SEQUENCE [LARGE SCALE GENOMIC DNA]</scope>
    <source>
        <strain evidence="2 3">MAFF 242679</strain>
    </source>
</reference>
<keyword evidence="3" id="KW-1185">Reference proteome</keyword>
<gene>
    <name evidence="2" type="ORF">ColLi_12899</name>
</gene>
<evidence type="ECO:0000313" key="2">
    <source>
        <dbReference type="EMBL" id="GJC90061.1"/>
    </source>
</evidence>
<feature type="compositionally biased region" description="Polar residues" evidence="1">
    <location>
        <begin position="281"/>
        <end position="290"/>
    </location>
</feature>
<evidence type="ECO:0000313" key="3">
    <source>
        <dbReference type="Proteomes" id="UP001055172"/>
    </source>
</evidence>
<organism evidence="2 3">
    <name type="scientific">Colletotrichum liriopes</name>
    <dbReference type="NCBI Taxonomy" id="708192"/>
    <lineage>
        <taxon>Eukaryota</taxon>
        <taxon>Fungi</taxon>
        <taxon>Dikarya</taxon>
        <taxon>Ascomycota</taxon>
        <taxon>Pezizomycotina</taxon>
        <taxon>Sordariomycetes</taxon>
        <taxon>Hypocreomycetidae</taxon>
        <taxon>Glomerellales</taxon>
        <taxon>Glomerellaceae</taxon>
        <taxon>Colletotrichum</taxon>
        <taxon>Colletotrichum spaethianum species complex</taxon>
    </lineage>
</organism>
<sequence length="374" mass="41411">MAMGSEPRIESRPRKRVKLDIGNLSMDVTYPPSIGRWPEINDAIATTFATAVPDAYFLFYAADSLDSRNRNQRGPSLHEAYMNLQQPEIDPDMSEYYPFQKIMQQSVTDKSVTPTAMAAENMFRVSSKTTPNGPATVYFQELNSFVFRLNTQDKLLSFPTSLDTVAAVPSTTAAVPGFDLADTEGEQSPARAFDDSTPPSMSPNCVEHFSAMQRRGQILGSDHTMCINPSVLLQPNNSALERNVKDPTKKIRPGSAEYAIARYKMYLKGIPLSRGLSQMPSLPLASTRNPGPSAKTLSSTSPEESLLDRRQYVARMFPPSLGNEEDPDDEVPSSPAFYLEDVAYLERYAYFMIREGRFISGSTITSSGRAYAEA</sequence>
<dbReference type="AlphaFoldDB" id="A0AA37GZ74"/>
<name>A0AA37GZ74_9PEZI</name>